<name>N0BD11_9HYPH</name>
<dbReference type="Proteomes" id="UP000005952">
    <property type="component" value="Chromosome"/>
</dbReference>
<dbReference type="EMBL" id="CP005587">
    <property type="protein sequence ID" value="AGK58416.1"/>
    <property type="molecule type" value="Genomic_DNA"/>
</dbReference>
<sequence>MVSPSIAVVSAVATACLISNLKRPALAAAELSSDRLAQNWGAGLAHPRVVTTYGIRRCSHDFLAVGESAAAPPFPIRNCRPKVTRPGAETQAARHK</sequence>
<dbReference type="KEGG" id="hdt:HYPDE_33718"/>
<dbReference type="HOGENOM" id="CLU_2355908_0_0_5"/>
<evidence type="ECO:0000313" key="1">
    <source>
        <dbReference type="EMBL" id="AGK58416.1"/>
    </source>
</evidence>
<reference evidence="1 2" key="1">
    <citation type="journal article" date="2013" name="Genome Announc.">
        <title>Genome sequences for three denitrifying bacterial strains isolated from a uranium- and nitrate-contaminated subsurface environment.</title>
        <authorList>
            <person name="Venkatramanan R."/>
            <person name="Prakash O."/>
            <person name="Woyke T."/>
            <person name="Chain P."/>
            <person name="Goodwin L.A."/>
            <person name="Watson D."/>
            <person name="Brooks S."/>
            <person name="Kostka J.E."/>
            <person name="Green S.J."/>
        </authorList>
    </citation>
    <scope>NUCLEOTIDE SEQUENCE [LARGE SCALE GENOMIC DNA]</scope>
    <source>
        <strain evidence="1 2">1NES1</strain>
    </source>
</reference>
<dbReference type="AlphaFoldDB" id="N0BD11"/>
<gene>
    <name evidence="1" type="ORF">HYPDE_33718</name>
</gene>
<evidence type="ECO:0000313" key="2">
    <source>
        <dbReference type="Proteomes" id="UP000005952"/>
    </source>
</evidence>
<dbReference type="STRING" id="670307.HYPDE_33718"/>
<protein>
    <submittedName>
        <fullName evidence="1">Uncharacterized protein</fullName>
    </submittedName>
</protein>
<keyword evidence="2" id="KW-1185">Reference proteome</keyword>
<organism evidence="1 2">
    <name type="scientific">Hyphomicrobium denitrificans 1NES1</name>
    <dbReference type="NCBI Taxonomy" id="670307"/>
    <lineage>
        <taxon>Bacteria</taxon>
        <taxon>Pseudomonadati</taxon>
        <taxon>Pseudomonadota</taxon>
        <taxon>Alphaproteobacteria</taxon>
        <taxon>Hyphomicrobiales</taxon>
        <taxon>Hyphomicrobiaceae</taxon>
        <taxon>Hyphomicrobium</taxon>
    </lineage>
</organism>
<proteinExistence type="predicted"/>
<accession>N0BD11</accession>